<dbReference type="PANTHER" id="PTHR31561">
    <property type="entry name" value="3-KETOACYL-COA SYNTHASE"/>
    <property type="match status" value="1"/>
</dbReference>
<dbReference type="Gene3D" id="3.40.47.10">
    <property type="match status" value="1"/>
</dbReference>
<protein>
    <recommendedName>
        <fullName evidence="3">FAE domain-containing protein</fullName>
    </recommendedName>
</protein>
<dbReference type="AlphaFoldDB" id="A0AAV1W6K6"/>
<accession>A0AAV1W6K6</accession>
<dbReference type="GO" id="GO:0016020">
    <property type="term" value="C:membrane"/>
    <property type="evidence" value="ECO:0007669"/>
    <property type="project" value="InterPro"/>
</dbReference>
<comment type="caution">
    <text evidence="4">The sequence shown here is derived from an EMBL/GenBank/DDBJ whole genome shotgun (WGS) entry which is preliminary data.</text>
</comment>
<dbReference type="InterPro" id="IPR013601">
    <property type="entry name" value="FAE1_typ3_polyketide_synth"/>
</dbReference>
<feature type="domain" description="FAE" evidence="3">
    <location>
        <begin position="3"/>
        <end position="67"/>
    </location>
</feature>
<name>A0AAV1W6K6_LUPLU</name>
<dbReference type="Proteomes" id="UP001497480">
    <property type="component" value="Unassembled WGS sequence"/>
</dbReference>
<comment type="catalytic activity">
    <reaction evidence="2">
        <text>a very-long-chain acyl-CoA + malonyl-CoA + H(+) = a very-long-chain 3-oxoacyl-CoA + CO2 + CoA</text>
        <dbReference type="Rhea" id="RHEA:32727"/>
        <dbReference type="ChEBI" id="CHEBI:15378"/>
        <dbReference type="ChEBI" id="CHEBI:16526"/>
        <dbReference type="ChEBI" id="CHEBI:57287"/>
        <dbReference type="ChEBI" id="CHEBI:57384"/>
        <dbReference type="ChEBI" id="CHEBI:90725"/>
        <dbReference type="ChEBI" id="CHEBI:90736"/>
        <dbReference type="EC" id="2.3.1.199"/>
    </reaction>
</comment>
<keyword evidence="5" id="KW-1185">Reference proteome</keyword>
<sequence>MAEGSDDKCFSCITLDEDDDRKVGVTLSKDLMAVAGDALITNIATVGPLVLPTSEQLLFFGTLDRKKVYKMKIKAYIPDFKLAFEHFYIHAARRCVLGELERNLQLSPWHMEPSRMTLCRFGSSSLWYELAYTEAKGLVSK</sequence>
<keyword evidence="1" id="KW-0012">Acyltransferase</keyword>
<dbReference type="InterPro" id="IPR012392">
    <property type="entry name" value="3-ktacl-CoA_syn"/>
</dbReference>
<gene>
    <name evidence="4" type="ORF">LLUT_LOCUS6065</name>
</gene>
<dbReference type="EMBL" id="CAXHTB010000004">
    <property type="protein sequence ID" value="CAL0305005.1"/>
    <property type="molecule type" value="Genomic_DNA"/>
</dbReference>
<dbReference type="GO" id="GO:0009922">
    <property type="term" value="F:fatty acid elongase activity"/>
    <property type="evidence" value="ECO:0007669"/>
    <property type="project" value="UniProtKB-EC"/>
</dbReference>
<dbReference type="InterPro" id="IPR016039">
    <property type="entry name" value="Thiolase-like"/>
</dbReference>
<evidence type="ECO:0000313" key="4">
    <source>
        <dbReference type="EMBL" id="CAL0305005.1"/>
    </source>
</evidence>
<evidence type="ECO:0000256" key="1">
    <source>
        <dbReference type="ARBA" id="ARBA00023315"/>
    </source>
</evidence>
<keyword evidence="1" id="KW-0808">Transferase</keyword>
<proteinExistence type="predicted"/>
<evidence type="ECO:0000256" key="2">
    <source>
        <dbReference type="ARBA" id="ARBA00047375"/>
    </source>
</evidence>
<dbReference type="Pfam" id="PF08392">
    <property type="entry name" value="FAE1_CUT1_RppA"/>
    <property type="match status" value="1"/>
</dbReference>
<evidence type="ECO:0000259" key="3">
    <source>
        <dbReference type="Pfam" id="PF08392"/>
    </source>
</evidence>
<evidence type="ECO:0000313" key="5">
    <source>
        <dbReference type="Proteomes" id="UP001497480"/>
    </source>
</evidence>
<dbReference type="GO" id="GO:0006633">
    <property type="term" value="P:fatty acid biosynthetic process"/>
    <property type="evidence" value="ECO:0007669"/>
    <property type="project" value="InterPro"/>
</dbReference>
<dbReference type="SUPFAM" id="SSF53901">
    <property type="entry name" value="Thiolase-like"/>
    <property type="match status" value="1"/>
</dbReference>
<organism evidence="4 5">
    <name type="scientific">Lupinus luteus</name>
    <name type="common">European yellow lupine</name>
    <dbReference type="NCBI Taxonomy" id="3873"/>
    <lineage>
        <taxon>Eukaryota</taxon>
        <taxon>Viridiplantae</taxon>
        <taxon>Streptophyta</taxon>
        <taxon>Embryophyta</taxon>
        <taxon>Tracheophyta</taxon>
        <taxon>Spermatophyta</taxon>
        <taxon>Magnoliopsida</taxon>
        <taxon>eudicotyledons</taxon>
        <taxon>Gunneridae</taxon>
        <taxon>Pentapetalae</taxon>
        <taxon>rosids</taxon>
        <taxon>fabids</taxon>
        <taxon>Fabales</taxon>
        <taxon>Fabaceae</taxon>
        <taxon>Papilionoideae</taxon>
        <taxon>50 kb inversion clade</taxon>
        <taxon>genistoids sensu lato</taxon>
        <taxon>core genistoids</taxon>
        <taxon>Genisteae</taxon>
        <taxon>Lupinus</taxon>
    </lineage>
</organism>
<reference evidence="4 5" key="1">
    <citation type="submission" date="2024-03" db="EMBL/GenBank/DDBJ databases">
        <authorList>
            <person name="Martinez-Hernandez J."/>
        </authorList>
    </citation>
    <scope>NUCLEOTIDE SEQUENCE [LARGE SCALE GENOMIC DNA]</scope>
</reference>